<keyword evidence="1" id="KW-0479">Metal-binding</keyword>
<evidence type="ECO:0000313" key="4">
    <source>
        <dbReference type="EMBL" id="KAG2501495.1"/>
    </source>
</evidence>
<keyword evidence="1" id="KW-0863">Zinc-finger</keyword>
<dbReference type="AlphaFoldDB" id="A0A835YER3"/>
<name>A0A835YER3_9CHLO</name>
<sequence length="257" mass="25489">MPGRGDSGATLSSFPLSNQFEALHLATGAKSTGAGGLAAAGAGAASDQQAEGAGGGGGPRPPTVPMPLYDGSRDAAENYWELFRNWCRTQNVPDDKAVLGLKTAEGPHALECALWVTDLARTLEKQKGCMSLETLRAAFFGRWNPEHTEGAGRGGGGGWSRGGGGSGGGRGGGGGGGSGSFLGKPPDAAWTAESDTMGLGGVKLTWSQKQQFLNQGLCYKCGQPGHRVSSCRSAGGGGGGGRGGSHGGGGGRGGGRG</sequence>
<dbReference type="EMBL" id="JAEHOE010000001">
    <property type="protein sequence ID" value="KAG2501495.1"/>
    <property type="molecule type" value="Genomic_DNA"/>
</dbReference>
<dbReference type="InterPro" id="IPR001878">
    <property type="entry name" value="Znf_CCHC"/>
</dbReference>
<comment type="caution">
    <text evidence="4">The sequence shown here is derived from an EMBL/GenBank/DDBJ whole genome shotgun (WGS) entry which is preliminary data.</text>
</comment>
<gene>
    <name evidence="4" type="ORF">HYH03_000003</name>
</gene>
<dbReference type="GO" id="GO:0008270">
    <property type="term" value="F:zinc ion binding"/>
    <property type="evidence" value="ECO:0007669"/>
    <property type="project" value="UniProtKB-KW"/>
</dbReference>
<feature type="region of interest" description="Disordered" evidence="2">
    <location>
        <begin position="147"/>
        <end position="193"/>
    </location>
</feature>
<feature type="compositionally biased region" description="Gly residues" evidence="2">
    <location>
        <begin position="234"/>
        <end position="257"/>
    </location>
</feature>
<evidence type="ECO:0000313" key="5">
    <source>
        <dbReference type="Proteomes" id="UP000612055"/>
    </source>
</evidence>
<dbReference type="InterPro" id="IPR036875">
    <property type="entry name" value="Znf_CCHC_sf"/>
</dbReference>
<feature type="region of interest" description="Disordered" evidence="2">
    <location>
        <begin position="232"/>
        <end position="257"/>
    </location>
</feature>
<feature type="region of interest" description="Disordered" evidence="2">
    <location>
        <begin position="32"/>
        <end position="69"/>
    </location>
</feature>
<evidence type="ECO:0000259" key="3">
    <source>
        <dbReference type="PROSITE" id="PS50158"/>
    </source>
</evidence>
<evidence type="ECO:0000256" key="2">
    <source>
        <dbReference type="SAM" id="MobiDB-lite"/>
    </source>
</evidence>
<dbReference type="SUPFAM" id="SSF57756">
    <property type="entry name" value="Retrovirus zinc finger-like domains"/>
    <property type="match status" value="1"/>
</dbReference>
<dbReference type="Pfam" id="PF00098">
    <property type="entry name" value="zf-CCHC"/>
    <property type="match status" value="1"/>
</dbReference>
<accession>A0A835YER3</accession>
<feature type="domain" description="CCHC-type" evidence="3">
    <location>
        <begin position="218"/>
        <end position="233"/>
    </location>
</feature>
<organism evidence="4 5">
    <name type="scientific">Edaphochlamys debaryana</name>
    <dbReference type="NCBI Taxonomy" id="47281"/>
    <lineage>
        <taxon>Eukaryota</taxon>
        <taxon>Viridiplantae</taxon>
        <taxon>Chlorophyta</taxon>
        <taxon>core chlorophytes</taxon>
        <taxon>Chlorophyceae</taxon>
        <taxon>CS clade</taxon>
        <taxon>Chlamydomonadales</taxon>
        <taxon>Chlamydomonadales incertae sedis</taxon>
        <taxon>Edaphochlamys</taxon>
    </lineage>
</organism>
<evidence type="ECO:0000256" key="1">
    <source>
        <dbReference type="PROSITE-ProRule" id="PRU00047"/>
    </source>
</evidence>
<protein>
    <recommendedName>
        <fullName evidence="3">CCHC-type domain-containing protein</fullName>
    </recommendedName>
</protein>
<dbReference type="GO" id="GO:0003676">
    <property type="term" value="F:nucleic acid binding"/>
    <property type="evidence" value="ECO:0007669"/>
    <property type="project" value="InterPro"/>
</dbReference>
<dbReference type="SMART" id="SM00343">
    <property type="entry name" value="ZnF_C2HC"/>
    <property type="match status" value="1"/>
</dbReference>
<feature type="compositionally biased region" description="Low complexity" evidence="2">
    <location>
        <begin position="39"/>
        <end position="51"/>
    </location>
</feature>
<feature type="compositionally biased region" description="Gly residues" evidence="2">
    <location>
        <begin position="151"/>
        <end position="180"/>
    </location>
</feature>
<dbReference type="Proteomes" id="UP000612055">
    <property type="component" value="Unassembled WGS sequence"/>
</dbReference>
<dbReference type="OrthoDB" id="427960at2759"/>
<keyword evidence="1" id="KW-0862">Zinc</keyword>
<reference evidence="4" key="1">
    <citation type="journal article" date="2020" name="bioRxiv">
        <title>Comparative genomics of Chlamydomonas.</title>
        <authorList>
            <person name="Craig R.J."/>
            <person name="Hasan A.R."/>
            <person name="Ness R.W."/>
            <person name="Keightley P.D."/>
        </authorList>
    </citation>
    <scope>NUCLEOTIDE SEQUENCE</scope>
    <source>
        <strain evidence="4">CCAP 11/70</strain>
    </source>
</reference>
<dbReference type="PROSITE" id="PS50158">
    <property type="entry name" value="ZF_CCHC"/>
    <property type="match status" value="1"/>
</dbReference>
<keyword evidence="5" id="KW-1185">Reference proteome</keyword>
<proteinExistence type="predicted"/>